<dbReference type="Gene3D" id="3.60.15.10">
    <property type="entry name" value="Ribonuclease Z/Hydroxyacylglutathione hydrolase-like"/>
    <property type="match status" value="1"/>
</dbReference>
<feature type="domain" description="Metallo-beta-lactamase" evidence="4">
    <location>
        <begin position="115"/>
        <end position="310"/>
    </location>
</feature>
<reference evidence="5 6" key="1">
    <citation type="journal article" date="2014" name="Int. J. Syst. Evol. Microbiol.">
        <title>Complete genome sequence of Corynebacterium casei LMG S-19264T (=DSM 44701T), isolated from a smear-ripened cheese.</title>
        <authorList>
            <consortium name="US DOE Joint Genome Institute (JGI-PGF)"/>
            <person name="Walter F."/>
            <person name="Albersmeier A."/>
            <person name="Kalinowski J."/>
            <person name="Ruckert C."/>
        </authorList>
    </citation>
    <scope>NUCLEOTIDE SEQUENCE [LARGE SCALE GENOMIC DNA]</scope>
    <source>
        <strain evidence="5 6">CGMCC 1.15286</strain>
    </source>
</reference>
<proteinExistence type="predicted"/>
<dbReference type="InterPro" id="IPR024884">
    <property type="entry name" value="NAPE-PLD"/>
</dbReference>
<dbReference type="RefSeq" id="WP_229692065.1">
    <property type="nucleotide sequence ID" value="NZ_BMHY01000003.1"/>
</dbReference>
<sequence>MIVFISLLILVLMAAVLIISLYPPLGKRPSSLLRSQYQSYPNYNGGKFHNEIPTSKSMKPSEMAKVMADMAKGDPLRKPSSPLETVPFRPEKTGEARVVWLGHSAVWVELAGKTLLLDPMFGRSPSPFPIFGNGRYSRNLPFDISQMGIIDAVILSHDHYDHLDYGTIRKLKDRVRRFIVPAGVSIHLEAWGVKKAAIEEYGWGETTEFEGLKLVCAPARHFSGRNVIGENSSLWCSWIIEGGGEKLFFSGDSGYGPHFREIGGKYGPFDLTLIECGQYDDRWRDIHMLPEQSVQAHLDVRGKRMVPIHWGAFTLAVHDWHDPINRVVRAAEQRGVELATPRIGEPVAFRSERLPSSVWWK</sequence>
<organism evidence="5 6">
    <name type="scientific">Paenibacillus radicis</name>
    <name type="common">ex Gao et al. 2016</name>
    <dbReference type="NCBI Taxonomy" id="1737354"/>
    <lineage>
        <taxon>Bacteria</taxon>
        <taxon>Bacillati</taxon>
        <taxon>Bacillota</taxon>
        <taxon>Bacilli</taxon>
        <taxon>Bacillales</taxon>
        <taxon>Paenibacillaceae</taxon>
        <taxon>Paenibacillus</taxon>
    </lineage>
</organism>
<dbReference type="InterPro" id="IPR001279">
    <property type="entry name" value="Metallo-B-lactamas"/>
</dbReference>
<evidence type="ECO:0000259" key="4">
    <source>
        <dbReference type="Pfam" id="PF12706"/>
    </source>
</evidence>
<dbReference type="PANTHER" id="PTHR15032:SF4">
    <property type="entry name" value="N-ACYL-PHOSPHATIDYLETHANOLAMINE-HYDROLYZING PHOSPHOLIPASE D"/>
    <property type="match status" value="1"/>
</dbReference>
<dbReference type="InterPro" id="IPR036866">
    <property type="entry name" value="RibonucZ/Hydroxyglut_hydro"/>
</dbReference>
<comment type="catalytic activity">
    <reaction evidence="1">
        <text>3',5'-cyclic CMP + H2O = CMP + H(+)</text>
        <dbReference type="Rhea" id="RHEA:72675"/>
        <dbReference type="ChEBI" id="CHEBI:15377"/>
        <dbReference type="ChEBI" id="CHEBI:15378"/>
        <dbReference type="ChEBI" id="CHEBI:58003"/>
        <dbReference type="ChEBI" id="CHEBI:60377"/>
    </reaction>
    <physiologicalReaction direction="left-to-right" evidence="1">
        <dbReference type="Rhea" id="RHEA:72676"/>
    </physiologicalReaction>
</comment>
<dbReference type="GO" id="GO:0005737">
    <property type="term" value="C:cytoplasm"/>
    <property type="evidence" value="ECO:0007669"/>
    <property type="project" value="TreeGrafter"/>
</dbReference>
<dbReference type="EMBL" id="BMHY01000003">
    <property type="protein sequence ID" value="GGG64296.1"/>
    <property type="molecule type" value="Genomic_DNA"/>
</dbReference>
<evidence type="ECO:0000256" key="1">
    <source>
        <dbReference type="ARBA" id="ARBA00034221"/>
    </source>
</evidence>
<dbReference type="PANTHER" id="PTHR15032">
    <property type="entry name" value="N-ACYL-PHOSPHATIDYLETHANOLAMINE-HYDROLYZING PHOSPHOLIPASE D"/>
    <property type="match status" value="1"/>
</dbReference>
<dbReference type="GO" id="GO:0070290">
    <property type="term" value="F:N-acylphosphatidylethanolamine-specific phospholipase D activity"/>
    <property type="evidence" value="ECO:0007669"/>
    <property type="project" value="InterPro"/>
</dbReference>
<dbReference type="PIRSF" id="PIRSF038896">
    <property type="entry name" value="NAPE-PLD"/>
    <property type="match status" value="1"/>
</dbReference>
<dbReference type="SUPFAM" id="SSF56281">
    <property type="entry name" value="Metallo-hydrolase/oxidoreductase"/>
    <property type="match status" value="1"/>
</dbReference>
<evidence type="ECO:0000313" key="6">
    <source>
        <dbReference type="Proteomes" id="UP000600247"/>
    </source>
</evidence>
<comment type="function">
    <text evidence="2">Counteracts the endogenous Pycsar antiviral defense system. Phosphodiesterase that enables metal-dependent hydrolysis of host cyclic nucleotide Pycsar defense signals such as cCMP and cUMP.</text>
</comment>
<dbReference type="GO" id="GO:0008270">
    <property type="term" value="F:zinc ion binding"/>
    <property type="evidence" value="ECO:0007669"/>
    <property type="project" value="InterPro"/>
</dbReference>
<evidence type="ECO:0000256" key="3">
    <source>
        <dbReference type="ARBA" id="ARBA00048505"/>
    </source>
</evidence>
<gene>
    <name evidence="5" type="ORF">GCM10010918_17940</name>
</gene>
<dbReference type="Proteomes" id="UP000600247">
    <property type="component" value="Unassembled WGS sequence"/>
</dbReference>
<name>A0A917H1C8_9BACL</name>
<comment type="catalytic activity">
    <reaction evidence="3">
        <text>3',5'-cyclic UMP + H2O = UMP + H(+)</text>
        <dbReference type="Rhea" id="RHEA:70575"/>
        <dbReference type="ChEBI" id="CHEBI:15377"/>
        <dbReference type="ChEBI" id="CHEBI:15378"/>
        <dbReference type="ChEBI" id="CHEBI:57865"/>
        <dbReference type="ChEBI" id="CHEBI:184387"/>
    </reaction>
    <physiologicalReaction direction="left-to-right" evidence="3">
        <dbReference type="Rhea" id="RHEA:70576"/>
    </physiologicalReaction>
</comment>
<keyword evidence="6" id="KW-1185">Reference proteome</keyword>
<comment type="caution">
    <text evidence="5">The sequence shown here is derived from an EMBL/GenBank/DDBJ whole genome shotgun (WGS) entry which is preliminary data.</text>
</comment>
<evidence type="ECO:0000256" key="2">
    <source>
        <dbReference type="ARBA" id="ARBA00034301"/>
    </source>
</evidence>
<accession>A0A917H1C8</accession>
<dbReference type="AlphaFoldDB" id="A0A917H1C8"/>
<dbReference type="Pfam" id="PF12706">
    <property type="entry name" value="Lactamase_B_2"/>
    <property type="match status" value="1"/>
</dbReference>
<evidence type="ECO:0000313" key="5">
    <source>
        <dbReference type="EMBL" id="GGG64296.1"/>
    </source>
</evidence>
<protein>
    <submittedName>
        <fullName evidence="5">Membrane protein</fullName>
    </submittedName>
</protein>